<dbReference type="InterPro" id="IPR051083">
    <property type="entry name" value="GrpII_Intron_Splice-Mob/Def"/>
</dbReference>
<accession>A0AAW6BS96</accession>
<dbReference type="RefSeq" id="WP_271867702.1">
    <property type="nucleotide sequence ID" value="NZ_JAQMFO010000049.1"/>
</dbReference>
<evidence type="ECO:0000256" key="2">
    <source>
        <dbReference type="ARBA" id="ARBA00022679"/>
    </source>
</evidence>
<organism evidence="11 12">
    <name type="scientific">Photorhabdus bodei</name>
    <dbReference type="NCBI Taxonomy" id="2029681"/>
    <lineage>
        <taxon>Bacteria</taxon>
        <taxon>Pseudomonadati</taxon>
        <taxon>Pseudomonadota</taxon>
        <taxon>Gammaproteobacteria</taxon>
        <taxon>Enterobacterales</taxon>
        <taxon>Morganellaceae</taxon>
        <taxon>Photorhabdus</taxon>
    </lineage>
</organism>
<dbReference type="AlphaFoldDB" id="A0AAW6BS96"/>
<dbReference type="GO" id="GO:0003723">
    <property type="term" value="F:RNA binding"/>
    <property type="evidence" value="ECO:0007669"/>
    <property type="project" value="InterPro"/>
</dbReference>
<dbReference type="PROSITE" id="PS50878">
    <property type="entry name" value="RT_POL"/>
    <property type="match status" value="1"/>
</dbReference>
<evidence type="ECO:0000313" key="12">
    <source>
        <dbReference type="Proteomes" id="UP001212996"/>
    </source>
</evidence>
<dbReference type="InterPro" id="IPR030931">
    <property type="entry name" value="Group_II_RT_mat"/>
</dbReference>
<evidence type="ECO:0000313" key="11">
    <source>
        <dbReference type="EMBL" id="MDB6374555.1"/>
    </source>
</evidence>
<evidence type="ECO:0000256" key="3">
    <source>
        <dbReference type="ARBA" id="ARBA00022695"/>
    </source>
</evidence>
<dbReference type="GO" id="GO:0051607">
    <property type="term" value="P:defense response to virus"/>
    <property type="evidence" value="ECO:0007669"/>
    <property type="project" value="UniProtKB-KW"/>
</dbReference>
<keyword evidence="4" id="KW-0479">Metal-binding</keyword>
<dbReference type="Pfam" id="PF00078">
    <property type="entry name" value="RVT_1"/>
    <property type="match status" value="1"/>
</dbReference>
<protein>
    <recommendedName>
        <fullName evidence="1">RNA-directed DNA polymerase</fullName>
        <ecNumber evidence="1">2.7.7.49</ecNumber>
    </recommendedName>
</protein>
<dbReference type="GO" id="GO:0003964">
    <property type="term" value="F:RNA-directed DNA polymerase activity"/>
    <property type="evidence" value="ECO:0007669"/>
    <property type="project" value="UniProtKB-KW"/>
</dbReference>
<evidence type="ECO:0000256" key="4">
    <source>
        <dbReference type="ARBA" id="ARBA00022723"/>
    </source>
</evidence>
<keyword evidence="6 11" id="KW-0695">RNA-directed DNA polymerase</keyword>
<evidence type="ECO:0000256" key="1">
    <source>
        <dbReference type="ARBA" id="ARBA00012493"/>
    </source>
</evidence>
<evidence type="ECO:0000256" key="9">
    <source>
        <dbReference type="ARBA" id="ARBA00048173"/>
    </source>
</evidence>
<comment type="similarity">
    <text evidence="8">Belongs to the bacterial reverse transcriptase family.</text>
</comment>
<comment type="caution">
    <text evidence="11">The sequence shown here is derived from an EMBL/GenBank/DDBJ whole genome shotgun (WGS) entry which is preliminary data.</text>
</comment>
<feature type="domain" description="Reverse transcriptase" evidence="10">
    <location>
        <begin position="49"/>
        <end position="288"/>
    </location>
</feature>
<dbReference type="InterPro" id="IPR043502">
    <property type="entry name" value="DNA/RNA_pol_sf"/>
</dbReference>
<keyword evidence="3 11" id="KW-0548">Nucleotidyltransferase</keyword>
<dbReference type="InterPro" id="IPR000477">
    <property type="entry name" value="RT_dom"/>
</dbReference>
<evidence type="ECO:0000259" key="10">
    <source>
        <dbReference type="PROSITE" id="PS50878"/>
    </source>
</evidence>
<keyword evidence="7" id="KW-0051">Antiviral defense</keyword>
<dbReference type="Pfam" id="PF08388">
    <property type="entry name" value="GIIM"/>
    <property type="match status" value="1"/>
</dbReference>
<evidence type="ECO:0000256" key="5">
    <source>
        <dbReference type="ARBA" id="ARBA00022842"/>
    </source>
</evidence>
<evidence type="ECO:0000256" key="6">
    <source>
        <dbReference type="ARBA" id="ARBA00022918"/>
    </source>
</evidence>
<comment type="catalytic activity">
    <reaction evidence="9">
        <text>DNA(n) + a 2'-deoxyribonucleoside 5'-triphosphate = DNA(n+1) + diphosphate</text>
        <dbReference type="Rhea" id="RHEA:22508"/>
        <dbReference type="Rhea" id="RHEA-COMP:17339"/>
        <dbReference type="Rhea" id="RHEA-COMP:17340"/>
        <dbReference type="ChEBI" id="CHEBI:33019"/>
        <dbReference type="ChEBI" id="CHEBI:61560"/>
        <dbReference type="ChEBI" id="CHEBI:173112"/>
        <dbReference type="EC" id="2.7.7.49"/>
    </reaction>
</comment>
<dbReference type="EMBL" id="JAQMFO010000049">
    <property type="protein sequence ID" value="MDB6374555.1"/>
    <property type="molecule type" value="Genomic_DNA"/>
</dbReference>
<evidence type="ECO:0000256" key="8">
    <source>
        <dbReference type="ARBA" id="ARBA00034120"/>
    </source>
</evidence>
<dbReference type="InterPro" id="IPR000123">
    <property type="entry name" value="Reverse_transcriptase_msDNA"/>
</dbReference>
<dbReference type="PANTHER" id="PTHR34047">
    <property type="entry name" value="NUCLEAR INTRON MATURASE 1, MITOCHONDRIAL-RELATED"/>
    <property type="match status" value="1"/>
</dbReference>
<dbReference type="InterPro" id="IPR013597">
    <property type="entry name" value="Mat_intron_G2"/>
</dbReference>
<dbReference type="PRINTS" id="PR00866">
    <property type="entry name" value="RNADNAPOLMS"/>
</dbReference>
<dbReference type="GO" id="GO:0046872">
    <property type="term" value="F:metal ion binding"/>
    <property type="evidence" value="ECO:0007669"/>
    <property type="project" value="UniProtKB-KW"/>
</dbReference>
<dbReference type="Proteomes" id="UP001212996">
    <property type="component" value="Unassembled WGS sequence"/>
</dbReference>
<dbReference type="NCBIfam" id="TIGR04416">
    <property type="entry name" value="group_II_RT_mat"/>
    <property type="match status" value="1"/>
</dbReference>
<dbReference type="EC" id="2.7.7.49" evidence="1"/>
<dbReference type="SUPFAM" id="SSF56672">
    <property type="entry name" value="DNA/RNA polymerases"/>
    <property type="match status" value="1"/>
</dbReference>
<name>A0AAW6BS96_9GAMM</name>
<dbReference type="CDD" id="cd01651">
    <property type="entry name" value="RT_G2_intron"/>
    <property type="match status" value="1"/>
</dbReference>
<keyword evidence="5" id="KW-0460">Magnesium</keyword>
<sequence>MSQPKPFTISKRSVWEAYERVKANRGAAGVDGQSIEEFEENLQGNLYILWNRLSSGSYMPPAVRRVDIPKASGGTRPLGIPTVADRIAQMVVKDVLEPILEPCFHASSYGYRPHKSAHDALAVARQRCWCLDWVLDVDIKGFFDNIDHRLLMKAVRRHTDCKWVVLYIERWLAAPVQMPDGKRQARDKGTPQGGVISPLLANLFLHYAFDSWMARTFPVIGFERYADDVVIHCKSHAQATMLRGALEQRLAVCKLEMSPSKTKIVYCKDGKRTEDYPEISFDFLGYTFRPRKSKASDGSIFLSFLPAMSGRAAKAIRQIVRDWKLQRRTLVPLGEVARRINPVLRGWITYYGSWVSRPIRSPR</sequence>
<reference evidence="11" key="1">
    <citation type="submission" date="2023-01" db="EMBL/GenBank/DDBJ databases">
        <title>Genome sequencing of Photorhabdus bodei 09-20.</title>
        <authorList>
            <person name="Kalindamar S."/>
            <person name="Kumru S."/>
        </authorList>
    </citation>
    <scope>NUCLEOTIDE SEQUENCE</scope>
    <source>
        <strain evidence="11">09-20</strain>
    </source>
</reference>
<gene>
    <name evidence="11" type="primary">ltrA</name>
    <name evidence="11" type="ORF">PH362_22160</name>
</gene>
<keyword evidence="2 11" id="KW-0808">Transferase</keyword>
<dbReference type="PANTHER" id="PTHR34047:SF3">
    <property type="entry name" value="BLR2052 PROTEIN"/>
    <property type="match status" value="1"/>
</dbReference>
<proteinExistence type="inferred from homology"/>
<evidence type="ECO:0000256" key="7">
    <source>
        <dbReference type="ARBA" id="ARBA00023118"/>
    </source>
</evidence>